<reference evidence="1" key="5">
    <citation type="submission" date="2025-09" db="UniProtKB">
        <authorList>
            <consortium name="Ensembl"/>
        </authorList>
    </citation>
    <scope>IDENTIFICATION</scope>
</reference>
<dbReference type="AlphaFoldDB" id="A0A4W3IMZ1"/>
<dbReference type="Ensembl" id="ENSCMIT00000032220.1">
    <property type="protein sequence ID" value="ENSCMIP00000031734.1"/>
    <property type="gene ID" value="ENSCMIG00000013603.1"/>
</dbReference>
<keyword evidence="2" id="KW-1185">Reference proteome</keyword>
<accession>A0A4W3IMZ1</accession>
<evidence type="ECO:0000313" key="1">
    <source>
        <dbReference type="Ensembl" id="ENSCMIP00000031734.1"/>
    </source>
</evidence>
<dbReference type="Proteomes" id="UP000314986">
    <property type="component" value="Unassembled WGS sequence"/>
</dbReference>
<name>A0A4W3IMZ1_CALMI</name>
<protein>
    <submittedName>
        <fullName evidence="1">Uncharacterized protein</fullName>
    </submittedName>
</protein>
<evidence type="ECO:0000313" key="2">
    <source>
        <dbReference type="Proteomes" id="UP000314986"/>
    </source>
</evidence>
<reference evidence="2" key="1">
    <citation type="journal article" date="2006" name="Science">
        <title>Ancient noncoding elements conserved in the human genome.</title>
        <authorList>
            <person name="Venkatesh B."/>
            <person name="Kirkness E.F."/>
            <person name="Loh Y.H."/>
            <person name="Halpern A.L."/>
            <person name="Lee A.P."/>
            <person name="Johnson J."/>
            <person name="Dandona N."/>
            <person name="Viswanathan L.D."/>
            <person name="Tay A."/>
            <person name="Venter J.C."/>
            <person name="Strausberg R.L."/>
            <person name="Brenner S."/>
        </authorList>
    </citation>
    <scope>NUCLEOTIDE SEQUENCE [LARGE SCALE GENOMIC DNA]</scope>
</reference>
<organism evidence="1 2">
    <name type="scientific">Callorhinchus milii</name>
    <name type="common">Ghost shark</name>
    <dbReference type="NCBI Taxonomy" id="7868"/>
    <lineage>
        <taxon>Eukaryota</taxon>
        <taxon>Metazoa</taxon>
        <taxon>Chordata</taxon>
        <taxon>Craniata</taxon>
        <taxon>Vertebrata</taxon>
        <taxon>Chondrichthyes</taxon>
        <taxon>Holocephali</taxon>
        <taxon>Chimaeriformes</taxon>
        <taxon>Callorhinchidae</taxon>
        <taxon>Callorhinchus</taxon>
    </lineage>
</organism>
<proteinExistence type="predicted"/>
<reference evidence="2" key="3">
    <citation type="journal article" date="2014" name="Nature">
        <title>Elephant shark genome provides unique insights into gnathostome evolution.</title>
        <authorList>
            <consortium name="International Elephant Shark Genome Sequencing Consortium"/>
            <person name="Venkatesh B."/>
            <person name="Lee A.P."/>
            <person name="Ravi V."/>
            <person name="Maurya A.K."/>
            <person name="Lian M.M."/>
            <person name="Swann J.B."/>
            <person name="Ohta Y."/>
            <person name="Flajnik M.F."/>
            <person name="Sutoh Y."/>
            <person name="Kasahara M."/>
            <person name="Hoon S."/>
            <person name="Gangu V."/>
            <person name="Roy S.W."/>
            <person name="Irimia M."/>
            <person name="Korzh V."/>
            <person name="Kondrychyn I."/>
            <person name="Lim Z.W."/>
            <person name="Tay B.H."/>
            <person name="Tohari S."/>
            <person name="Kong K.W."/>
            <person name="Ho S."/>
            <person name="Lorente-Galdos B."/>
            <person name="Quilez J."/>
            <person name="Marques-Bonet T."/>
            <person name="Raney B.J."/>
            <person name="Ingham P.W."/>
            <person name="Tay A."/>
            <person name="Hillier L.W."/>
            <person name="Minx P."/>
            <person name="Boehm T."/>
            <person name="Wilson R.K."/>
            <person name="Brenner S."/>
            <person name="Warren W.C."/>
        </authorList>
    </citation>
    <scope>NUCLEOTIDE SEQUENCE [LARGE SCALE GENOMIC DNA]</scope>
</reference>
<reference evidence="2" key="2">
    <citation type="journal article" date="2007" name="PLoS Biol.">
        <title>Survey sequencing and comparative analysis of the elephant shark (Callorhinchus milii) genome.</title>
        <authorList>
            <person name="Venkatesh B."/>
            <person name="Kirkness E.F."/>
            <person name="Loh Y.H."/>
            <person name="Halpern A.L."/>
            <person name="Lee A.P."/>
            <person name="Johnson J."/>
            <person name="Dandona N."/>
            <person name="Viswanathan L.D."/>
            <person name="Tay A."/>
            <person name="Venter J.C."/>
            <person name="Strausberg R.L."/>
            <person name="Brenner S."/>
        </authorList>
    </citation>
    <scope>NUCLEOTIDE SEQUENCE [LARGE SCALE GENOMIC DNA]</scope>
</reference>
<reference evidence="1" key="4">
    <citation type="submission" date="2025-08" db="UniProtKB">
        <authorList>
            <consortium name="Ensembl"/>
        </authorList>
    </citation>
    <scope>IDENTIFICATION</scope>
</reference>
<dbReference type="InParanoid" id="A0A4W3IMZ1"/>
<sequence length="102" mass="11484">MPARQLRKLRGLGQQLLEDVTWSSSTHLYIQRLESTLIGLQKDKQLLLKLGTSNWYIIRTSLEQCGLPWAVISILVNVTTTPSLQLRQPSCVVGSEPPMWGP</sequence>